<dbReference type="GO" id="GO:0046464">
    <property type="term" value="P:acylglycerol catabolic process"/>
    <property type="evidence" value="ECO:0007669"/>
    <property type="project" value="TreeGrafter"/>
</dbReference>
<accession>A0AAV9NW64</accession>
<comment type="caution">
    <text evidence="2">The sequence shown here is derived from an EMBL/GenBank/DDBJ whole genome shotgun (WGS) entry which is preliminary data.</text>
</comment>
<reference evidence="2 3" key="1">
    <citation type="submission" date="2023-08" db="EMBL/GenBank/DDBJ databases">
        <title>Black Yeasts Isolated from many extreme environments.</title>
        <authorList>
            <person name="Coleine C."/>
            <person name="Stajich J.E."/>
            <person name="Selbmann L."/>
        </authorList>
    </citation>
    <scope>NUCLEOTIDE SEQUENCE [LARGE SCALE GENOMIC DNA]</scope>
    <source>
        <strain evidence="2 3">CCFEE 5792</strain>
    </source>
</reference>
<name>A0AAV9NW64_9EURO</name>
<protein>
    <recommendedName>
        <fullName evidence="1">AB hydrolase-1 domain-containing protein</fullName>
    </recommendedName>
</protein>
<dbReference type="GeneID" id="89969437"/>
<dbReference type="PANTHER" id="PTHR43798">
    <property type="entry name" value="MONOACYLGLYCEROL LIPASE"/>
    <property type="match status" value="1"/>
</dbReference>
<dbReference type="PRINTS" id="PR00111">
    <property type="entry name" value="ABHYDROLASE"/>
</dbReference>
<gene>
    <name evidence="2" type="ORF">LTR84_001215</name>
</gene>
<dbReference type="Proteomes" id="UP001358417">
    <property type="component" value="Unassembled WGS sequence"/>
</dbReference>
<feature type="domain" description="AB hydrolase-1" evidence="1">
    <location>
        <begin position="30"/>
        <end position="270"/>
    </location>
</feature>
<keyword evidence="3" id="KW-1185">Reference proteome</keyword>
<dbReference type="SUPFAM" id="SSF53474">
    <property type="entry name" value="alpha/beta-Hydrolases"/>
    <property type="match status" value="1"/>
</dbReference>
<dbReference type="InterPro" id="IPR050266">
    <property type="entry name" value="AB_hydrolase_sf"/>
</dbReference>
<evidence type="ECO:0000313" key="3">
    <source>
        <dbReference type="Proteomes" id="UP001358417"/>
    </source>
</evidence>
<dbReference type="PANTHER" id="PTHR43798:SF33">
    <property type="entry name" value="HYDROLASE, PUTATIVE (AFU_ORTHOLOGUE AFUA_2G14860)-RELATED"/>
    <property type="match status" value="1"/>
</dbReference>
<evidence type="ECO:0000259" key="1">
    <source>
        <dbReference type="Pfam" id="PF00561"/>
    </source>
</evidence>
<sequence length="289" mass="32658">MPFVDLFNGQTDYYEVDDFTDPWKSDTSEIVVFQPGILRHTEFVYHLVPLMSRDVRFIRRDLRGHGKASGGDSNGYPYTLDTLIDEMADFVDKVAGRPVHWIGESTAGMISLAFAAKHPDKLKSLILMSSPVVLGEEFHKMVSEPYSSQGEAMRKLGLVEWQKSRPVSRLGTNQDKVTNEMGRFSGPEYLKWYDQMLLKHNVESVAKYCDFVADVDVRPLIELVKVPTLIVSPKNSMASPVAVNEDVARKISDSRLVIIPSVGHMVYIDEAEKTCSAILDWVEDLRKRS</sequence>
<dbReference type="InterPro" id="IPR029058">
    <property type="entry name" value="AB_hydrolase_fold"/>
</dbReference>
<organism evidence="2 3">
    <name type="scientific">Exophiala bonariae</name>
    <dbReference type="NCBI Taxonomy" id="1690606"/>
    <lineage>
        <taxon>Eukaryota</taxon>
        <taxon>Fungi</taxon>
        <taxon>Dikarya</taxon>
        <taxon>Ascomycota</taxon>
        <taxon>Pezizomycotina</taxon>
        <taxon>Eurotiomycetes</taxon>
        <taxon>Chaetothyriomycetidae</taxon>
        <taxon>Chaetothyriales</taxon>
        <taxon>Herpotrichiellaceae</taxon>
        <taxon>Exophiala</taxon>
    </lineage>
</organism>
<dbReference type="Gene3D" id="3.40.50.1820">
    <property type="entry name" value="alpha/beta hydrolase"/>
    <property type="match status" value="1"/>
</dbReference>
<dbReference type="AlphaFoldDB" id="A0AAV9NW64"/>
<dbReference type="InterPro" id="IPR000073">
    <property type="entry name" value="AB_hydrolase_1"/>
</dbReference>
<proteinExistence type="predicted"/>
<dbReference type="RefSeq" id="XP_064712701.1">
    <property type="nucleotide sequence ID" value="XM_064844841.1"/>
</dbReference>
<dbReference type="GO" id="GO:0016020">
    <property type="term" value="C:membrane"/>
    <property type="evidence" value="ECO:0007669"/>
    <property type="project" value="TreeGrafter"/>
</dbReference>
<dbReference type="Pfam" id="PF00561">
    <property type="entry name" value="Abhydrolase_1"/>
    <property type="match status" value="1"/>
</dbReference>
<evidence type="ECO:0000313" key="2">
    <source>
        <dbReference type="EMBL" id="KAK5065377.1"/>
    </source>
</evidence>
<dbReference type="EMBL" id="JAVRRD010000001">
    <property type="protein sequence ID" value="KAK5065377.1"/>
    <property type="molecule type" value="Genomic_DNA"/>
</dbReference>
<dbReference type="GO" id="GO:0047372">
    <property type="term" value="F:monoacylglycerol lipase activity"/>
    <property type="evidence" value="ECO:0007669"/>
    <property type="project" value="TreeGrafter"/>
</dbReference>